<dbReference type="AlphaFoldDB" id="A0A8B8MIF8"/>
<sequence length="380" mass="42507">MSSTPPDSPKNSNNEGPKKENRGNEATDPTMKPSSPFFIHPSEGPSSISITPILDGTNYQSWSRAIKMALISKNKIAFLLGTIPVPEVEEPLYSAWERCDLLILAELQEEIYGLSQRTRPVSKFYTALNTLWEELDNYRLFSSCSCPAKTYHQQDFIIRFLKCLDERFSIVHSQILLMDPLPAINRTFSMVAQQERQLALSSPTEPNAFMNATNHSFSGKGRGFGPSSAVKGVSNKKCSYCHRPRHTIDVCWGKHDYPPGHPRYLGRPKFNRDASGSSSINHAVVIEPIEGGNGSEKEEGPITLTQTQYQTLMSLLQPQQQKNASDDKRTLGMIGLANLQQGLYHLQVNKEAKILSPKKPSINESATNVVSNSNLWHYRL</sequence>
<evidence type="ECO:0000313" key="4">
    <source>
        <dbReference type="RefSeq" id="XP_027368511.1"/>
    </source>
</evidence>
<evidence type="ECO:0000256" key="1">
    <source>
        <dbReference type="SAM" id="MobiDB-lite"/>
    </source>
</evidence>
<dbReference type="PANTHER" id="PTHR34222">
    <property type="entry name" value="GAG_PRE-INTEGRS DOMAIN-CONTAINING PROTEIN"/>
    <property type="match status" value="1"/>
</dbReference>
<dbReference type="GeneID" id="113874490"/>
<protein>
    <submittedName>
        <fullName evidence="4">Uncharacterized protein LOC113874490</fullName>
    </submittedName>
</protein>
<reference evidence="4" key="2">
    <citation type="submission" date="2025-08" db="UniProtKB">
        <authorList>
            <consortium name="RefSeq"/>
        </authorList>
    </citation>
    <scope>IDENTIFICATION</scope>
    <source>
        <tissue evidence="4">Young leaves</tissue>
    </source>
</reference>
<evidence type="ECO:0000313" key="3">
    <source>
        <dbReference type="Proteomes" id="UP000694853"/>
    </source>
</evidence>
<name>A0A8B8MIF8_ABRPR</name>
<dbReference type="Proteomes" id="UP000694853">
    <property type="component" value="Unplaced"/>
</dbReference>
<feature type="domain" description="Retrotransposon Copia-like N-terminal" evidence="2">
    <location>
        <begin position="40"/>
        <end position="86"/>
    </location>
</feature>
<feature type="compositionally biased region" description="Basic and acidic residues" evidence="1">
    <location>
        <begin position="16"/>
        <end position="25"/>
    </location>
</feature>
<gene>
    <name evidence="4" type="primary">LOC113874490</name>
</gene>
<keyword evidence="3" id="KW-1185">Reference proteome</keyword>
<proteinExistence type="predicted"/>
<feature type="region of interest" description="Disordered" evidence="1">
    <location>
        <begin position="1"/>
        <end position="36"/>
    </location>
</feature>
<dbReference type="InterPro" id="IPR029472">
    <property type="entry name" value="Copia-like_N"/>
</dbReference>
<dbReference type="RefSeq" id="XP_027368511.1">
    <property type="nucleotide sequence ID" value="XM_027512710.1"/>
</dbReference>
<accession>A0A8B8MIF8</accession>
<organism evidence="3 4">
    <name type="scientific">Abrus precatorius</name>
    <name type="common">Indian licorice</name>
    <name type="synonym">Glycine abrus</name>
    <dbReference type="NCBI Taxonomy" id="3816"/>
    <lineage>
        <taxon>Eukaryota</taxon>
        <taxon>Viridiplantae</taxon>
        <taxon>Streptophyta</taxon>
        <taxon>Embryophyta</taxon>
        <taxon>Tracheophyta</taxon>
        <taxon>Spermatophyta</taxon>
        <taxon>Magnoliopsida</taxon>
        <taxon>eudicotyledons</taxon>
        <taxon>Gunneridae</taxon>
        <taxon>Pentapetalae</taxon>
        <taxon>rosids</taxon>
        <taxon>fabids</taxon>
        <taxon>Fabales</taxon>
        <taxon>Fabaceae</taxon>
        <taxon>Papilionoideae</taxon>
        <taxon>50 kb inversion clade</taxon>
        <taxon>NPAAA clade</taxon>
        <taxon>indigoferoid/millettioid clade</taxon>
        <taxon>Abreae</taxon>
        <taxon>Abrus</taxon>
    </lineage>
</organism>
<reference evidence="3" key="1">
    <citation type="journal article" date="2019" name="Toxins">
        <title>Detection of Abrin-Like and Prepropulchellin-Like Toxin Genes and Transcripts Using Whole Genome Sequencing and Full-Length Transcript Sequencing of Abrus precatorius.</title>
        <authorList>
            <person name="Hovde B.T."/>
            <person name="Daligault H.E."/>
            <person name="Hanschen E.R."/>
            <person name="Kunde Y.A."/>
            <person name="Johnson M.B."/>
            <person name="Starkenburg S.R."/>
            <person name="Johnson S.L."/>
        </authorList>
    </citation>
    <scope>NUCLEOTIDE SEQUENCE [LARGE SCALE GENOMIC DNA]</scope>
</reference>
<feature type="compositionally biased region" description="Polar residues" evidence="1">
    <location>
        <begin position="1"/>
        <end position="15"/>
    </location>
</feature>
<dbReference type="Pfam" id="PF14244">
    <property type="entry name" value="Retrotran_gag_3"/>
    <property type="match status" value="1"/>
</dbReference>
<dbReference type="PANTHER" id="PTHR34222:SF99">
    <property type="entry name" value="PROTEIN, PUTATIVE-RELATED"/>
    <property type="match status" value="1"/>
</dbReference>
<dbReference type="KEGG" id="aprc:113874490"/>
<evidence type="ECO:0000259" key="2">
    <source>
        <dbReference type="Pfam" id="PF14244"/>
    </source>
</evidence>
<dbReference type="OrthoDB" id="1737256at2759"/>